<dbReference type="CDD" id="cd13225">
    <property type="entry name" value="PH-like_bacteria"/>
    <property type="match status" value="1"/>
</dbReference>
<dbReference type="SUPFAM" id="SSF50729">
    <property type="entry name" value="PH domain-like"/>
    <property type="match status" value="1"/>
</dbReference>
<dbReference type="GO" id="GO:0004386">
    <property type="term" value="F:helicase activity"/>
    <property type="evidence" value="ECO:0007669"/>
    <property type="project" value="UniProtKB-KW"/>
</dbReference>
<organism evidence="2 3">
    <name type="scientific">Streptococcus suis</name>
    <dbReference type="NCBI Taxonomy" id="1307"/>
    <lineage>
        <taxon>Bacteria</taxon>
        <taxon>Bacillati</taxon>
        <taxon>Bacillota</taxon>
        <taxon>Bacilli</taxon>
        <taxon>Lactobacillales</taxon>
        <taxon>Streptococcaceae</taxon>
        <taxon>Streptococcus</taxon>
    </lineage>
</organism>
<keyword evidence="2" id="KW-0347">Helicase</keyword>
<dbReference type="AlphaFoldDB" id="A0A0Z8MHW6"/>
<sequence>MGLFSGLMGNASQKDNNKVEQDLADILLDTERVEMAFSLVRDLIVFTEHRLILVDKQGMSGKKVSYKSIPYRSISRFTVETSGHFDMDAELKVWISSAADPAETLQFKSDKSVIAIQKALAAAVLGK</sequence>
<evidence type="ECO:0000313" key="2">
    <source>
        <dbReference type="EMBL" id="CYW09380.1"/>
    </source>
</evidence>
<accession>A0A0Z8MHW6</accession>
<keyword evidence="2" id="KW-0547">Nucleotide-binding</keyword>
<feature type="domain" description="Bacterial Pleckstrin homology" evidence="1">
    <location>
        <begin position="2"/>
        <end position="123"/>
    </location>
</feature>
<evidence type="ECO:0000259" key="1">
    <source>
        <dbReference type="Pfam" id="PF08000"/>
    </source>
</evidence>
<dbReference type="Proteomes" id="UP000069526">
    <property type="component" value="Unassembled WGS sequence"/>
</dbReference>
<keyword evidence="2" id="KW-0378">Hydrolase</keyword>
<keyword evidence="2" id="KW-0067">ATP-binding</keyword>
<gene>
    <name evidence="2" type="ORF">ERS132539_00440</name>
</gene>
<dbReference type="Gene3D" id="2.30.29.50">
    <property type="entry name" value="Bacterial Pleckstrin homology domain"/>
    <property type="match status" value="1"/>
</dbReference>
<dbReference type="Pfam" id="PF08000">
    <property type="entry name" value="bPH_1"/>
    <property type="match status" value="1"/>
</dbReference>
<dbReference type="RefSeq" id="WP_044766397.1">
    <property type="nucleotide sequence ID" value="NZ_CEIH01000007.1"/>
</dbReference>
<proteinExistence type="predicted"/>
<protein>
    <submittedName>
        <fullName evidence="2">Superfamily I DNA/RNA helicase</fullName>
    </submittedName>
</protein>
<name>A0A0Z8MHW6_STRSU</name>
<dbReference type="EMBL" id="FIJK01000006">
    <property type="protein sequence ID" value="CYW09380.1"/>
    <property type="molecule type" value="Genomic_DNA"/>
</dbReference>
<dbReference type="InterPro" id="IPR037063">
    <property type="entry name" value="PHb_sf"/>
</dbReference>
<dbReference type="InterPro" id="IPR012544">
    <property type="entry name" value="PHb"/>
</dbReference>
<dbReference type="PANTHER" id="PTHR35796:SF3">
    <property type="entry name" value="BHLH DOMAIN-CONTAINING PROTEIN"/>
    <property type="match status" value="1"/>
</dbReference>
<evidence type="ECO:0000313" key="3">
    <source>
        <dbReference type="Proteomes" id="UP000069526"/>
    </source>
</evidence>
<dbReference type="PANTHER" id="PTHR35796">
    <property type="entry name" value="HYPOTHETICAL CYTOSOLIC PROTEIN"/>
    <property type="match status" value="1"/>
</dbReference>
<reference evidence="2 3" key="1">
    <citation type="submission" date="2016-02" db="EMBL/GenBank/DDBJ databases">
        <authorList>
            <consortium name="Pathogen Informatics"/>
        </authorList>
    </citation>
    <scope>NUCLEOTIDE SEQUENCE [LARGE SCALE GENOMIC DNA]</scope>
    <source>
        <strain evidence="2 3">SS1013</strain>
    </source>
</reference>